<organism evidence="6 7">
    <name type="scientific">Parasedimentitalea marina</name>
    <dbReference type="NCBI Taxonomy" id="2483033"/>
    <lineage>
        <taxon>Bacteria</taxon>
        <taxon>Pseudomonadati</taxon>
        <taxon>Pseudomonadota</taxon>
        <taxon>Alphaproteobacteria</taxon>
        <taxon>Rhodobacterales</taxon>
        <taxon>Paracoccaceae</taxon>
        <taxon>Parasedimentitalea</taxon>
    </lineage>
</organism>
<reference evidence="6 7" key="1">
    <citation type="submission" date="2018-10" db="EMBL/GenBank/DDBJ databases">
        <title>Parasedimentitalea marina sp. nov., a psychrophilic bacterium isolated from deep seawater of the New Britain Trench.</title>
        <authorList>
            <person name="Cao J."/>
        </authorList>
    </citation>
    <scope>NUCLEOTIDE SEQUENCE [LARGE SCALE GENOMIC DNA]</scope>
    <source>
        <strain evidence="6 7">W43</strain>
    </source>
</reference>
<dbReference type="KEGG" id="sedi:EBB79_19785"/>
<evidence type="ECO:0000256" key="3">
    <source>
        <dbReference type="ARBA" id="ARBA00023004"/>
    </source>
</evidence>
<dbReference type="PANTHER" id="PTHR46491">
    <property type="entry name" value="CDGSH IRON SULFUR DOMAIN PROTEIN HOMOLOG"/>
    <property type="match status" value="1"/>
</dbReference>
<dbReference type="RefSeq" id="WP_127750488.1">
    <property type="nucleotide sequence ID" value="NZ_CP033219.1"/>
</dbReference>
<sequence length="210" mass="22562">MSNSENENITVHFHGKKCVHARRCVLGLPDVFQPGAKGGWISPDNANADDIAQVIDSCPSGALTYERKDGGKGETQPKVNTLRLNENGPNEIKGDIQIPNEEPYTRVLLCRCGKSNNMPFCDNSHLSTDFVASGEVQTTQSADTPTTRDGSLLVTPIKDGPVMVSGNLEIIAGSGRRIATGEKFVLCRCGASKNKPFCDGQHKKTGFETG</sequence>
<proteinExistence type="predicted"/>
<dbReference type="GO" id="GO:0046872">
    <property type="term" value="F:metal ion binding"/>
    <property type="evidence" value="ECO:0007669"/>
    <property type="project" value="UniProtKB-KW"/>
</dbReference>
<dbReference type="EMBL" id="CP033219">
    <property type="protein sequence ID" value="AZV79900.1"/>
    <property type="molecule type" value="Genomic_DNA"/>
</dbReference>
<keyword evidence="4" id="KW-0411">Iron-sulfur</keyword>
<name>A0A3T0N788_9RHOB</name>
<dbReference type="InterPro" id="IPR018967">
    <property type="entry name" value="FeS-contain_CDGSH-typ"/>
</dbReference>
<evidence type="ECO:0000256" key="4">
    <source>
        <dbReference type="ARBA" id="ARBA00023014"/>
    </source>
</evidence>
<dbReference type="GO" id="GO:0005737">
    <property type="term" value="C:cytoplasm"/>
    <property type="evidence" value="ECO:0007669"/>
    <property type="project" value="UniProtKB-ARBA"/>
</dbReference>
<evidence type="ECO:0000259" key="5">
    <source>
        <dbReference type="SMART" id="SM00704"/>
    </source>
</evidence>
<dbReference type="PANTHER" id="PTHR46491:SF3">
    <property type="entry name" value="CDGSH IRON-SULFUR DOMAIN-CONTAINING PROTEIN 3, MITOCHONDRIAL"/>
    <property type="match status" value="1"/>
</dbReference>
<evidence type="ECO:0000256" key="2">
    <source>
        <dbReference type="ARBA" id="ARBA00022723"/>
    </source>
</evidence>
<evidence type="ECO:0000313" key="7">
    <source>
        <dbReference type="Proteomes" id="UP000283063"/>
    </source>
</evidence>
<keyword evidence="2" id="KW-0479">Metal-binding</keyword>
<evidence type="ECO:0000256" key="1">
    <source>
        <dbReference type="ARBA" id="ARBA00022714"/>
    </source>
</evidence>
<dbReference type="Gene3D" id="3.40.5.90">
    <property type="entry name" value="CDGSH iron-sulfur domain, mitoNEET-type"/>
    <property type="match status" value="2"/>
</dbReference>
<keyword evidence="1" id="KW-0001">2Fe-2S</keyword>
<dbReference type="OrthoDB" id="9795032at2"/>
<evidence type="ECO:0000313" key="6">
    <source>
        <dbReference type="EMBL" id="AZV79900.1"/>
    </source>
</evidence>
<keyword evidence="3" id="KW-0408">Iron</keyword>
<dbReference type="SMART" id="SM00704">
    <property type="entry name" value="ZnF_CDGSH"/>
    <property type="match status" value="2"/>
</dbReference>
<dbReference type="AlphaFoldDB" id="A0A3T0N788"/>
<feature type="domain" description="Iron-binding zinc finger CDGSH type" evidence="5">
    <location>
        <begin position="174"/>
        <end position="208"/>
    </location>
</feature>
<dbReference type="InterPro" id="IPR010693">
    <property type="entry name" value="Divergent_4Fe-4S_mono-cluster"/>
</dbReference>
<keyword evidence="7" id="KW-1185">Reference proteome</keyword>
<dbReference type="InterPro" id="IPR042216">
    <property type="entry name" value="MitoNEET_CISD"/>
</dbReference>
<protein>
    <submittedName>
        <fullName evidence="6">Iron-binding protein</fullName>
    </submittedName>
</protein>
<dbReference type="Pfam" id="PF09360">
    <property type="entry name" value="zf-CDGSH"/>
    <property type="match status" value="2"/>
</dbReference>
<accession>A0A3T0N788</accession>
<dbReference type="Proteomes" id="UP000283063">
    <property type="component" value="Chromosome"/>
</dbReference>
<dbReference type="Pfam" id="PF06902">
    <property type="entry name" value="Fer4_19"/>
    <property type="match status" value="1"/>
</dbReference>
<dbReference type="GO" id="GO:0051537">
    <property type="term" value="F:2 iron, 2 sulfur cluster binding"/>
    <property type="evidence" value="ECO:0007669"/>
    <property type="project" value="UniProtKB-KW"/>
</dbReference>
<feature type="domain" description="Iron-binding zinc finger CDGSH type" evidence="5">
    <location>
        <begin position="87"/>
        <end position="131"/>
    </location>
</feature>
<dbReference type="InterPro" id="IPR052950">
    <property type="entry name" value="CISD"/>
</dbReference>
<gene>
    <name evidence="6" type="ORF">EBB79_19785</name>
</gene>